<keyword evidence="1" id="KW-0677">Repeat</keyword>
<feature type="domain" description="Prenyltransferase alpha-alpha toroid" evidence="2">
    <location>
        <begin position="1"/>
        <end position="49"/>
    </location>
</feature>
<sequence length="106" mass="12148">MVEYVKGLQQPDGSFCGDKWGEVDTRFSFCAVLCLSLLFSSFNIRVDITEANFLISLTVESHIRRKTIAEQKRSHVTSPKPITRFQPHRCERFCSSSTHIYFVLSA</sequence>
<accession>A0ABN7PIV4</accession>
<dbReference type="Proteomes" id="UP001153148">
    <property type="component" value="Unassembled WGS sequence"/>
</dbReference>
<evidence type="ECO:0000313" key="4">
    <source>
        <dbReference type="Proteomes" id="UP001153148"/>
    </source>
</evidence>
<dbReference type="Gene3D" id="1.50.10.20">
    <property type="match status" value="1"/>
</dbReference>
<keyword evidence="4" id="KW-1185">Reference proteome</keyword>
<proteinExistence type="predicted"/>
<evidence type="ECO:0000313" key="3">
    <source>
        <dbReference type="EMBL" id="CAG2067691.1"/>
    </source>
</evidence>
<evidence type="ECO:0000259" key="2">
    <source>
        <dbReference type="Pfam" id="PF00432"/>
    </source>
</evidence>
<dbReference type="InterPro" id="IPR008930">
    <property type="entry name" value="Terpenoid_cyclase/PrenylTrfase"/>
</dbReference>
<dbReference type="Pfam" id="PF00432">
    <property type="entry name" value="Prenyltrans"/>
    <property type="match status" value="1"/>
</dbReference>
<comment type="caution">
    <text evidence="3">The sequence shown here is derived from an EMBL/GenBank/DDBJ whole genome shotgun (WGS) entry which is preliminary data.</text>
</comment>
<organism evidence="3 4">
    <name type="scientific">Timema podura</name>
    <name type="common">Walking stick</name>
    <dbReference type="NCBI Taxonomy" id="61482"/>
    <lineage>
        <taxon>Eukaryota</taxon>
        <taxon>Metazoa</taxon>
        <taxon>Ecdysozoa</taxon>
        <taxon>Arthropoda</taxon>
        <taxon>Hexapoda</taxon>
        <taxon>Insecta</taxon>
        <taxon>Pterygota</taxon>
        <taxon>Neoptera</taxon>
        <taxon>Polyneoptera</taxon>
        <taxon>Phasmatodea</taxon>
        <taxon>Timematodea</taxon>
        <taxon>Timematoidea</taxon>
        <taxon>Timematidae</taxon>
        <taxon>Timema</taxon>
    </lineage>
</organism>
<protein>
    <recommendedName>
        <fullName evidence="2">Prenyltransferase alpha-alpha toroid domain-containing protein</fullName>
    </recommendedName>
</protein>
<dbReference type="EMBL" id="CAJPIN010073323">
    <property type="protein sequence ID" value="CAG2067691.1"/>
    <property type="molecule type" value="Genomic_DNA"/>
</dbReference>
<reference evidence="3" key="1">
    <citation type="submission" date="2021-03" db="EMBL/GenBank/DDBJ databases">
        <authorList>
            <person name="Tran Van P."/>
        </authorList>
    </citation>
    <scope>NUCLEOTIDE SEQUENCE</scope>
</reference>
<evidence type="ECO:0000256" key="1">
    <source>
        <dbReference type="ARBA" id="ARBA00022737"/>
    </source>
</evidence>
<dbReference type="InterPro" id="IPR001330">
    <property type="entry name" value="Prenyltrans"/>
</dbReference>
<gene>
    <name evidence="3" type="ORF">TPAB3V08_LOCUS14634</name>
</gene>
<dbReference type="SUPFAM" id="SSF48239">
    <property type="entry name" value="Terpenoid cyclases/Protein prenyltransferases"/>
    <property type="match status" value="1"/>
</dbReference>
<name>A0ABN7PIV4_TIMPD</name>